<keyword evidence="2" id="KW-1185">Reference proteome</keyword>
<dbReference type="RefSeq" id="WP_380596517.1">
    <property type="nucleotide sequence ID" value="NZ_JBHSDU010000003.1"/>
</dbReference>
<dbReference type="Proteomes" id="UP001595904">
    <property type="component" value="Unassembled WGS sequence"/>
</dbReference>
<dbReference type="EMBL" id="JBHSDU010000003">
    <property type="protein sequence ID" value="MFC4309465.1"/>
    <property type="molecule type" value="Genomic_DNA"/>
</dbReference>
<gene>
    <name evidence="1" type="ORF">ACFPN2_10270</name>
</gene>
<organism evidence="1 2">
    <name type="scientific">Steroidobacter flavus</name>
    <dbReference type="NCBI Taxonomy" id="1842136"/>
    <lineage>
        <taxon>Bacteria</taxon>
        <taxon>Pseudomonadati</taxon>
        <taxon>Pseudomonadota</taxon>
        <taxon>Gammaproteobacteria</taxon>
        <taxon>Steroidobacterales</taxon>
        <taxon>Steroidobacteraceae</taxon>
        <taxon>Steroidobacter</taxon>
    </lineage>
</organism>
<proteinExistence type="predicted"/>
<protein>
    <submittedName>
        <fullName evidence="1">Uncharacterized protein</fullName>
    </submittedName>
</protein>
<sequence>MSWDIFVQDMPPSIVSPADIPRDFVPAALGQRTEIIRKICEVVPFANFTDPAWGLIDGPGFSIEVNLGDAPIVQGFAFHVRGGNTAAAVISDILAHMGFRAFDTASESGMFEPGAAAEESMSRWRTYKDSVLPR</sequence>
<comment type="caution">
    <text evidence="1">The sequence shown here is derived from an EMBL/GenBank/DDBJ whole genome shotgun (WGS) entry which is preliminary data.</text>
</comment>
<accession>A0ABV8SRZ5</accession>
<reference evidence="2" key="1">
    <citation type="journal article" date="2019" name="Int. J. Syst. Evol. Microbiol.">
        <title>The Global Catalogue of Microorganisms (GCM) 10K type strain sequencing project: providing services to taxonomists for standard genome sequencing and annotation.</title>
        <authorList>
            <consortium name="The Broad Institute Genomics Platform"/>
            <consortium name="The Broad Institute Genome Sequencing Center for Infectious Disease"/>
            <person name="Wu L."/>
            <person name="Ma J."/>
        </authorList>
    </citation>
    <scope>NUCLEOTIDE SEQUENCE [LARGE SCALE GENOMIC DNA]</scope>
    <source>
        <strain evidence="2">CGMCC 1.10759</strain>
    </source>
</reference>
<evidence type="ECO:0000313" key="1">
    <source>
        <dbReference type="EMBL" id="MFC4309465.1"/>
    </source>
</evidence>
<name>A0ABV8SRZ5_9GAMM</name>
<evidence type="ECO:0000313" key="2">
    <source>
        <dbReference type="Proteomes" id="UP001595904"/>
    </source>
</evidence>